<name>A0ABW5X2R5_9FLAO</name>
<keyword evidence="2" id="KW-1185">Reference proteome</keyword>
<accession>A0ABW5X2R5</accession>
<evidence type="ECO:0000313" key="1">
    <source>
        <dbReference type="EMBL" id="MFD2833360.1"/>
    </source>
</evidence>
<dbReference type="Proteomes" id="UP001597438">
    <property type="component" value="Unassembled WGS sequence"/>
</dbReference>
<dbReference type="EMBL" id="JBHUOJ010000018">
    <property type="protein sequence ID" value="MFD2833360.1"/>
    <property type="molecule type" value="Genomic_DNA"/>
</dbReference>
<dbReference type="RefSeq" id="WP_251743145.1">
    <property type="nucleotide sequence ID" value="NZ_JBHUOJ010000018.1"/>
</dbReference>
<evidence type="ECO:0000313" key="2">
    <source>
        <dbReference type="Proteomes" id="UP001597438"/>
    </source>
</evidence>
<reference evidence="2" key="1">
    <citation type="journal article" date="2019" name="Int. J. Syst. Evol. Microbiol.">
        <title>The Global Catalogue of Microorganisms (GCM) 10K type strain sequencing project: providing services to taxonomists for standard genome sequencing and annotation.</title>
        <authorList>
            <consortium name="The Broad Institute Genomics Platform"/>
            <consortium name="The Broad Institute Genome Sequencing Center for Infectious Disease"/>
            <person name="Wu L."/>
            <person name="Ma J."/>
        </authorList>
    </citation>
    <scope>NUCLEOTIDE SEQUENCE [LARGE SCALE GENOMIC DNA]</scope>
    <source>
        <strain evidence="2">KCTC 52925</strain>
    </source>
</reference>
<sequence length="149" mass="18063">MLIDYSIRSFEILERELSCSEKEEVFDVFFRMGVRMGLKNLPENYNSYKNTREIYLQQHLYFGTFTKDLFKQYQHHLGFFRYQLLLESQRLLVPKRVRKLLHLRSFSWLVPIISVYKFSRNFQLNDKIKSFILPAAYLKEIKSLDHIPA</sequence>
<proteinExistence type="predicted"/>
<protein>
    <recommendedName>
        <fullName evidence="3">Maturase K</fullName>
    </recommendedName>
</protein>
<gene>
    <name evidence="1" type="ORF">ACFSYS_08670</name>
</gene>
<evidence type="ECO:0008006" key="3">
    <source>
        <dbReference type="Google" id="ProtNLM"/>
    </source>
</evidence>
<organism evidence="1 2">
    <name type="scientific">Christiangramia antarctica</name>
    <dbReference type="NCBI Taxonomy" id="2058158"/>
    <lineage>
        <taxon>Bacteria</taxon>
        <taxon>Pseudomonadati</taxon>
        <taxon>Bacteroidota</taxon>
        <taxon>Flavobacteriia</taxon>
        <taxon>Flavobacteriales</taxon>
        <taxon>Flavobacteriaceae</taxon>
        <taxon>Christiangramia</taxon>
    </lineage>
</organism>
<comment type="caution">
    <text evidence="1">The sequence shown here is derived from an EMBL/GenBank/DDBJ whole genome shotgun (WGS) entry which is preliminary data.</text>
</comment>